<organism evidence="2">
    <name type="scientific">hydrothermal vent metagenome</name>
    <dbReference type="NCBI Taxonomy" id="652676"/>
    <lineage>
        <taxon>unclassified sequences</taxon>
        <taxon>metagenomes</taxon>
        <taxon>ecological metagenomes</taxon>
    </lineage>
</organism>
<evidence type="ECO:0008006" key="3">
    <source>
        <dbReference type="Google" id="ProtNLM"/>
    </source>
</evidence>
<name>A0A3B0XYH8_9ZZZZ</name>
<keyword evidence="1" id="KW-0472">Membrane</keyword>
<evidence type="ECO:0000256" key="1">
    <source>
        <dbReference type="SAM" id="Phobius"/>
    </source>
</evidence>
<sequence length="241" mass="24847">MDMQKFLKPLLLISGCLLATQASAASIGTYTFADNAIADQISGTGQAYNGTDWYSASGNTWQVYDSTSASWVASATPGDATDTSGSTFLAATQSSSPLSLNLGFSQTSAVNGAGSDIAFFFLFDQSTNIADITINGITQSLTFSNVFDNNGTQQVANNVAWNGATLSNVQLMAGVINLDDFGFALGDTLNESITLDLTSTGNNAMALSMAAALNSSPVPLPAPLLLLLSGLAGLGLIARRK</sequence>
<feature type="transmembrane region" description="Helical" evidence="1">
    <location>
        <begin position="220"/>
        <end position="238"/>
    </location>
</feature>
<dbReference type="NCBIfam" id="TIGR03370">
    <property type="entry name" value="VPLPA-CTERM"/>
    <property type="match status" value="1"/>
</dbReference>
<keyword evidence="1" id="KW-0812">Transmembrane</keyword>
<gene>
    <name evidence="2" type="ORF">MNBD_GAMMA09-1795</name>
</gene>
<protein>
    <recommendedName>
        <fullName evidence="3">PEP-CTERM protein-sorting domain-containing protein</fullName>
    </recommendedName>
</protein>
<keyword evidence="1" id="KW-1133">Transmembrane helix</keyword>
<proteinExistence type="predicted"/>
<dbReference type="AlphaFoldDB" id="A0A3B0XYH8"/>
<accession>A0A3B0XYH8</accession>
<evidence type="ECO:0000313" key="2">
    <source>
        <dbReference type="EMBL" id="VAW68212.1"/>
    </source>
</evidence>
<dbReference type="InterPro" id="IPR022472">
    <property type="entry name" value="VPLPA-CTERM"/>
</dbReference>
<dbReference type="EMBL" id="UOFI01000116">
    <property type="protein sequence ID" value="VAW68212.1"/>
    <property type="molecule type" value="Genomic_DNA"/>
</dbReference>
<reference evidence="2" key="1">
    <citation type="submission" date="2018-06" db="EMBL/GenBank/DDBJ databases">
        <authorList>
            <person name="Zhirakovskaya E."/>
        </authorList>
    </citation>
    <scope>NUCLEOTIDE SEQUENCE</scope>
</reference>